<evidence type="ECO:0000313" key="1">
    <source>
        <dbReference type="EMBL" id="CAB4285796.1"/>
    </source>
</evidence>
<organism evidence="1 2">
    <name type="scientific">Prunus armeniaca</name>
    <name type="common">Apricot</name>
    <name type="synonym">Armeniaca vulgaris</name>
    <dbReference type="NCBI Taxonomy" id="36596"/>
    <lineage>
        <taxon>Eukaryota</taxon>
        <taxon>Viridiplantae</taxon>
        <taxon>Streptophyta</taxon>
        <taxon>Embryophyta</taxon>
        <taxon>Tracheophyta</taxon>
        <taxon>Spermatophyta</taxon>
        <taxon>Magnoliopsida</taxon>
        <taxon>eudicotyledons</taxon>
        <taxon>Gunneridae</taxon>
        <taxon>Pentapetalae</taxon>
        <taxon>rosids</taxon>
        <taxon>fabids</taxon>
        <taxon>Rosales</taxon>
        <taxon>Rosaceae</taxon>
        <taxon>Amygdaloideae</taxon>
        <taxon>Amygdaleae</taxon>
        <taxon>Prunus</taxon>
    </lineage>
</organism>
<proteinExistence type="predicted"/>
<gene>
    <name evidence="1" type="ORF">CURHAP_LOCUS41716</name>
</gene>
<dbReference type="EMBL" id="CAEKDK010000007">
    <property type="protein sequence ID" value="CAB4285796.1"/>
    <property type="molecule type" value="Genomic_DNA"/>
</dbReference>
<reference evidence="1 2" key="1">
    <citation type="submission" date="2020-05" db="EMBL/GenBank/DDBJ databases">
        <authorList>
            <person name="Campoy J."/>
            <person name="Schneeberger K."/>
            <person name="Spophaly S."/>
        </authorList>
    </citation>
    <scope>NUCLEOTIDE SEQUENCE [LARGE SCALE GENOMIC DNA]</scope>
    <source>
        <strain evidence="1">PruArmRojPasFocal</strain>
    </source>
</reference>
<sequence length="127" mass="14903">MVMISRSHRVYDKARKWVLDIFINRLGSELIAVQRHHKQIKEIKDNRADIHMRVRWASEGKCKSRRGQSTHKLKGHEITWECERWIRTSWLCVLTVQNYVSALDLHNDPKLASLSELMLIALTSSVV</sequence>
<evidence type="ECO:0000313" key="2">
    <source>
        <dbReference type="Proteomes" id="UP000507222"/>
    </source>
</evidence>
<dbReference type="Proteomes" id="UP000507222">
    <property type="component" value="Unassembled WGS sequence"/>
</dbReference>
<accession>A0A6J5V9S5</accession>
<dbReference type="AlphaFoldDB" id="A0A6J5V9S5"/>
<name>A0A6J5V9S5_PRUAR</name>
<protein>
    <submittedName>
        <fullName evidence="1">Uncharacterized protein</fullName>
    </submittedName>
</protein>